<dbReference type="VEuPathDB" id="FungiDB:I7I51_01883"/>
<proteinExistence type="predicted"/>
<evidence type="ECO:0000313" key="2">
    <source>
        <dbReference type="EMBL" id="QSS64809.1"/>
    </source>
</evidence>
<gene>
    <name evidence="2" type="ORF">I7I51_01883</name>
</gene>
<dbReference type="EMBL" id="CP069114">
    <property type="protein sequence ID" value="QSS64809.1"/>
    <property type="molecule type" value="Genomic_DNA"/>
</dbReference>
<feature type="region of interest" description="Disordered" evidence="1">
    <location>
        <begin position="56"/>
        <end position="78"/>
    </location>
</feature>
<accession>A0A8A1MFW0</accession>
<sequence length="183" mass="20583">MGTNSNQVKRRRSTAVRVKETYLPEGVNQSLLLQAGKIGSGQSLSGSTAWLAGTWKGKRSAKDQRETRQRWQRRQTDGRTTQTLTLTLETVEEETSRLPRLVWVTWVRLLDPWGNAQPRLARWRLVAANGGQSASRWPLRLGLFGHGRIGAVASRLCILPQVCASKLDWERVKDSSNEYNGNS</sequence>
<protein>
    <submittedName>
        <fullName evidence="2">Uncharacterized protein</fullName>
    </submittedName>
</protein>
<evidence type="ECO:0000313" key="3">
    <source>
        <dbReference type="Proteomes" id="UP000663671"/>
    </source>
</evidence>
<evidence type="ECO:0000256" key="1">
    <source>
        <dbReference type="SAM" id="MobiDB-lite"/>
    </source>
</evidence>
<name>A0A8A1MFW0_AJECA</name>
<dbReference type="Proteomes" id="UP000663671">
    <property type="component" value="Chromosome 1"/>
</dbReference>
<organism evidence="2 3">
    <name type="scientific">Ajellomyces capsulatus</name>
    <name type="common">Darling's disease fungus</name>
    <name type="synonym">Histoplasma capsulatum</name>
    <dbReference type="NCBI Taxonomy" id="5037"/>
    <lineage>
        <taxon>Eukaryota</taxon>
        <taxon>Fungi</taxon>
        <taxon>Dikarya</taxon>
        <taxon>Ascomycota</taxon>
        <taxon>Pezizomycotina</taxon>
        <taxon>Eurotiomycetes</taxon>
        <taxon>Eurotiomycetidae</taxon>
        <taxon>Onygenales</taxon>
        <taxon>Ajellomycetaceae</taxon>
        <taxon>Histoplasma</taxon>
    </lineage>
</organism>
<dbReference type="AlphaFoldDB" id="A0A8A1MFW0"/>
<feature type="compositionally biased region" description="Basic and acidic residues" evidence="1">
    <location>
        <begin position="60"/>
        <end position="77"/>
    </location>
</feature>
<reference evidence="2" key="1">
    <citation type="submission" date="2021-01" db="EMBL/GenBank/DDBJ databases">
        <title>Chromosome-level genome assembly of a human fungal pathogen reveals clustering of transcriptionally co-regulated genes.</title>
        <authorList>
            <person name="Voorhies M."/>
            <person name="Cohen S."/>
            <person name="Shea T.P."/>
            <person name="Petrus S."/>
            <person name="Munoz J.F."/>
            <person name="Poplawski S."/>
            <person name="Goldman W.E."/>
            <person name="Michael T."/>
            <person name="Cuomo C.A."/>
            <person name="Sil A."/>
            <person name="Beyhan S."/>
        </authorList>
    </citation>
    <scope>NUCLEOTIDE SEQUENCE</scope>
    <source>
        <strain evidence="2">WU24</strain>
    </source>
</reference>